<dbReference type="AlphaFoldDB" id="L2GNE0"/>
<keyword evidence="4" id="KW-0732">Signal</keyword>
<keyword evidence="2" id="KW-1015">Disulfide bond</keyword>
<keyword evidence="7" id="KW-1185">Reference proteome</keyword>
<dbReference type="GO" id="GO:0006032">
    <property type="term" value="P:chitin catabolic process"/>
    <property type="evidence" value="ECO:0007669"/>
    <property type="project" value="InterPro"/>
</dbReference>
<dbReference type="GeneID" id="19881576"/>
<dbReference type="OrthoDB" id="5985073at2759"/>
<accession>L2GNE0</accession>
<dbReference type="PANTHER" id="PTHR22595">
    <property type="entry name" value="CHITINASE-RELATED"/>
    <property type="match status" value="1"/>
</dbReference>
<evidence type="ECO:0000259" key="5">
    <source>
        <dbReference type="Pfam" id="PF00182"/>
    </source>
</evidence>
<evidence type="ECO:0000256" key="2">
    <source>
        <dbReference type="ARBA" id="ARBA00023157"/>
    </source>
</evidence>
<dbReference type="GO" id="GO:0004568">
    <property type="term" value="F:chitinase activity"/>
    <property type="evidence" value="ECO:0007669"/>
    <property type="project" value="InterPro"/>
</dbReference>
<keyword evidence="1" id="KW-0611">Plant defense</keyword>
<dbReference type="HOGENOM" id="CLU_032939_0_0_1"/>
<dbReference type="Pfam" id="PF00182">
    <property type="entry name" value="Glyco_hydro_19"/>
    <property type="match status" value="1"/>
</dbReference>
<dbReference type="VEuPathDB" id="MicrosporidiaDB:VICG_00862"/>
<feature type="compositionally biased region" description="Low complexity" evidence="3">
    <location>
        <begin position="216"/>
        <end position="245"/>
    </location>
</feature>
<evidence type="ECO:0000313" key="7">
    <source>
        <dbReference type="Proteomes" id="UP000011082"/>
    </source>
</evidence>
<dbReference type="Proteomes" id="UP000011082">
    <property type="component" value="Unassembled WGS sequence"/>
</dbReference>
<dbReference type="PANTHER" id="PTHR22595:SF79">
    <property type="entry name" value="CHITINASE 12"/>
    <property type="match status" value="1"/>
</dbReference>
<sequence>MNIKRMLVDLHIFISALIYLGTGFAFNCKKGATECAGNVMRVCTDEGYWSETECPTDSSCSTNSGSISCKKVEDSEDAVSIDKPLEVKKGRRRSGPRTVTVTKRLSDEIDDDEKPSKIRKKSSQSVKTVTKQPKEIDFEVEQGASTGKEVSYSIILSGGQGGAPNIAQVASSSPSTMQQNPSVNNVSGTTSAKQMSTQPDSSGSSSLPANMPPSAGTTSQPPSGTASSSSTPTPSPSPSSGQSPAPSQPSPSPSSGQPPAPSQPSPSPSSGQPPAPSQPSPSPSSGQPPAPSQPSPSPSSGQPPAPSPSQPSSSPGQSSQPSTDAKSSSQQSPSSSSGSDSKPGAGGQMVTSEQVTSALKENGMNPNSKYLDAVVKSANTHFKDKDFLAMYLAQLAHESGGYVYIEEIACKDTKCPGQYGTGAPGKSYYGRGFIQLSWPDNYKSASQDLGMGDKLYQNPDLVAQDVDIAVKVSEWFWDKKVMTAPGVKDKKQFGSTTKAINGAIECGGSGTDQAKKRYTLYKSMAKAMGITNLASEAGCYPV</sequence>
<feature type="region of interest" description="Disordered" evidence="3">
    <location>
        <begin position="110"/>
        <end position="132"/>
    </location>
</feature>
<reference evidence="7" key="1">
    <citation type="submission" date="2011-05" db="EMBL/GenBank/DDBJ databases">
        <title>The genome sequence of Vittaforma corneae strain ATCC 50505.</title>
        <authorList>
            <consortium name="The Broad Institute Genome Sequencing Platform"/>
            <person name="Cuomo C."/>
            <person name="Didier E."/>
            <person name="Bowers L."/>
            <person name="Young S.K."/>
            <person name="Zeng Q."/>
            <person name="Gargeya S."/>
            <person name="Fitzgerald M."/>
            <person name="Haas B."/>
            <person name="Abouelleil A."/>
            <person name="Alvarado L."/>
            <person name="Arachchi H.M."/>
            <person name="Berlin A."/>
            <person name="Chapman S.B."/>
            <person name="Gearin G."/>
            <person name="Goldberg J."/>
            <person name="Griggs A."/>
            <person name="Gujja S."/>
            <person name="Hansen M."/>
            <person name="Heiman D."/>
            <person name="Howarth C."/>
            <person name="Larimer J."/>
            <person name="Lui A."/>
            <person name="MacDonald P.J.P."/>
            <person name="McCowen C."/>
            <person name="Montmayeur A."/>
            <person name="Murphy C."/>
            <person name="Neiman D."/>
            <person name="Pearson M."/>
            <person name="Priest M."/>
            <person name="Roberts A."/>
            <person name="Saif S."/>
            <person name="Shea T."/>
            <person name="Sisk P."/>
            <person name="Stolte C."/>
            <person name="Sykes S."/>
            <person name="Wortman J."/>
            <person name="Nusbaum C."/>
            <person name="Birren B."/>
        </authorList>
    </citation>
    <scope>NUCLEOTIDE SEQUENCE [LARGE SCALE GENOMIC DNA]</scope>
    <source>
        <strain evidence="7">ATCC 50505</strain>
    </source>
</reference>
<dbReference type="STRING" id="993615.L2GNE0"/>
<feature type="signal peptide" evidence="4">
    <location>
        <begin position="1"/>
        <end position="25"/>
    </location>
</feature>
<dbReference type="SUPFAM" id="SSF53955">
    <property type="entry name" value="Lysozyme-like"/>
    <property type="match status" value="1"/>
</dbReference>
<feature type="chain" id="PRO_5003960148" description="Glycoside hydrolase family 19 catalytic domain-containing protein" evidence="4">
    <location>
        <begin position="26"/>
        <end position="542"/>
    </location>
</feature>
<dbReference type="GO" id="GO:0016998">
    <property type="term" value="P:cell wall macromolecule catabolic process"/>
    <property type="evidence" value="ECO:0007669"/>
    <property type="project" value="InterPro"/>
</dbReference>
<feature type="region of interest" description="Disordered" evidence="3">
    <location>
        <begin position="161"/>
        <end position="352"/>
    </location>
</feature>
<dbReference type="EMBL" id="JH370135">
    <property type="protein sequence ID" value="ELA42015.1"/>
    <property type="molecule type" value="Genomic_DNA"/>
</dbReference>
<proteinExistence type="predicted"/>
<feature type="compositionally biased region" description="Polar residues" evidence="3">
    <location>
        <begin position="168"/>
        <end position="208"/>
    </location>
</feature>
<dbReference type="GO" id="GO:0006952">
    <property type="term" value="P:defense response"/>
    <property type="evidence" value="ECO:0007669"/>
    <property type="project" value="UniProtKB-KW"/>
</dbReference>
<feature type="domain" description="Glycoside hydrolase family 19 catalytic" evidence="5">
    <location>
        <begin position="399"/>
        <end position="531"/>
    </location>
</feature>
<feature type="compositionally biased region" description="Low complexity" evidence="3">
    <location>
        <begin position="310"/>
        <end position="343"/>
    </location>
</feature>
<evidence type="ECO:0000256" key="1">
    <source>
        <dbReference type="ARBA" id="ARBA00022821"/>
    </source>
</evidence>
<name>L2GNE0_VITCO</name>
<dbReference type="CDD" id="cd00325">
    <property type="entry name" value="chitinase_GH19"/>
    <property type="match status" value="1"/>
</dbReference>
<evidence type="ECO:0000256" key="3">
    <source>
        <dbReference type="SAM" id="MobiDB-lite"/>
    </source>
</evidence>
<dbReference type="OMA" id="LTWPANY"/>
<evidence type="ECO:0000256" key="4">
    <source>
        <dbReference type="SAM" id="SignalP"/>
    </source>
</evidence>
<dbReference type="InParanoid" id="L2GNE0"/>
<dbReference type="InterPro" id="IPR023346">
    <property type="entry name" value="Lysozyme-like_dom_sf"/>
</dbReference>
<gene>
    <name evidence="6" type="ORF">VICG_00862</name>
</gene>
<protein>
    <recommendedName>
        <fullName evidence="5">Glycoside hydrolase family 19 catalytic domain-containing protein</fullName>
    </recommendedName>
</protein>
<dbReference type="Gene3D" id="1.10.530.10">
    <property type="match status" value="1"/>
</dbReference>
<dbReference type="RefSeq" id="XP_007604311.1">
    <property type="nucleotide sequence ID" value="XM_007604249.1"/>
</dbReference>
<evidence type="ECO:0000313" key="6">
    <source>
        <dbReference type="EMBL" id="ELA42015.1"/>
    </source>
</evidence>
<dbReference type="InterPro" id="IPR000726">
    <property type="entry name" value="Glyco_hydro_19_cat"/>
</dbReference>
<organism evidence="6 7">
    <name type="scientific">Vittaforma corneae (strain ATCC 50505)</name>
    <name type="common">Microsporidian parasite</name>
    <name type="synonym">Nosema corneum</name>
    <dbReference type="NCBI Taxonomy" id="993615"/>
    <lineage>
        <taxon>Eukaryota</taxon>
        <taxon>Fungi</taxon>
        <taxon>Fungi incertae sedis</taxon>
        <taxon>Microsporidia</taxon>
        <taxon>Nosematidae</taxon>
        <taxon>Vittaforma</taxon>
    </lineage>
</organism>
<feature type="compositionally biased region" description="Pro residues" evidence="3">
    <location>
        <begin position="246"/>
        <end position="309"/>
    </location>
</feature>